<protein>
    <submittedName>
        <fullName evidence="1">Uncharacterized protein</fullName>
    </submittedName>
</protein>
<accession>X1L6L6</accession>
<sequence length="57" mass="6916">TGLDREKQERVFQDYIITEMKVQKKKLKEKEITLREREKELVLSPLKFQLFSALFDT</sequence>
<evidence type="ECO:0000313" key="1">
    <source>
        <dbReference type="EMBL" id="GAI01521.1"/>
    </source>
</evidence>
<reference evidence="1" key="1">
    <citation type="journal article" date="2014" name="Front. Microbiol.">
        <title>High frequency of phylogenetically diverse reductive dehalogenase-homologous genes in deep subseafloor sedimentary metagenomes.</title>
        <authorList>
            <person name="Kawai M."/>
            <person name="Futagami T."/>
            <person name="Toyoda A."/>
            <person name="Takaki Y."/>
            <person name="Nishi S."/>
            <person name="Hori S."/>
            <person name="Arai W."/>
            <person name="Tsubouchi T."/>
            <person name="Morono Y."/>
            <person name="Uchiyama I."/>
            <person name="Ito T."/>
            <person name="Fujiyama A."/>
            <person name="Inagaki F."/>
            <person name="Takami H."/>
        </authorList>
    </citation>
    <scope>NUCLEOTIDE SEQUENCE</scope>
    <source>
        <strain evidence="1">Expedition CK06-06</strain>
    </source>
</reference>
<gene>
    <name evidence="1" type="ORF">S03H2_71370</name>
</gene>
<comment type="caution">
    <text evidence="1">The sequence shown here is derived from an EMBL/GenBank/DDBJ whole genome shotgun (WGS) entry which is preliminary data.</text>
</comment>
<feature type="non-terminal residue" evidence="1">
    <location>
        <position position="1"/>
    </location>
</feature>
<name>X1L6L6_9ZZZZ</name>
<dbReference type="AlphaFoldDB" id="X1L6L6"/>
<organism evidence="1">
    <name type="scientific">marine sediment metagenome</name>
    <dbReference type="NCBI Taxonomy" id="412755"/>
    <lineage>
        <taxon>unclassified sequences</taxon>
        <taxon>metagenomes</taxon>
        <taxon>ecological metagenomes</taxon>
    </lineage>
</organism>
<proteinExistence type="predicted"/>
<dbReference type="EMBL" id="BARU01047737">
    <property type="protein sequence ID" value="GAI01521.1"/>
    <property type="molecule type" value="Genomic_DNA"/>
</dbReference>